<accession>A0A9W6QVB2</accession>
<dbReference type="Proteomes" id="UP001165042">
    <property type="component" value="Unassembled WGS sequence"/>
</dbReference>
<feature type="region of interest" description="Disordered" evidence="1">
    <location>
        <begin position="32"/>
        <end position="122"/>
    </location>
</feature>
<protein>
    <submittedName>
        <fullName evidence="2">Uncharacterized protein</fullName>
    </submittedName>
</protein>
<sequence length="122" mass="12882">MVGNAVSDELNVIELQYLGDARVHVIVKELPAGPDVGLMPSDSTDCAEAGESGARATNNPAAATEMPAKRPTLRTARTPVHVPDLVERPGPNPDRCSIPPRSALPQPGVFPWDVSSPPRLLS</sequence>
<reference evidence="2" key="1">
    <citation type="submission" date="2023-02" db="EMBL/GenBank/DDBJ databases">
        <title>Actinokineospora globicatena NBRC 15670.</title>
        <authorList>
            <person name="Ichikawa N."/>
            <person name="Sato H."/>
            <person name="Tonouchi N."/>
        </authorList>
    </citation>
    <scope>NUCLEOTIDE SEQUENCE</scope>
    <source>
        <strain evidence="2">NBRC 15670</strain>
    </source>
</reference>
<keyword evidence="3" id="KW-1185">Reference proteome</keyword>
<gene>
    <name evidence="2" type="ORF">Aglo03_63610</name>
</gene>
<evidence type="ECO:0000313" key="2">
    <source>
        <dbReference type="EMBL" id="GLW95545.1"/>
    </source>
</evidence>
<proteinExistence type="predicted"/>
<name>A0A9W6QVB2_9PSEU</name>
<organism evidence="2 3">
    <name type="scientific">Actinokineospora globicatena</name>
    <dbReference type="NCBI Taxonomy" id="103729"/>
    <lineage>
        <taxon>Bacteria</taxon>
        <taxon>Bacillati</taxon>
        <taxon>Actinomycetota</taxon>
        <taxon>Actinomycetes</taxon>
        <taxon>Pseudonocardiales</taxon>
        <taxon>Pseudonocardiaceae</taxon>
        <taxon>Actinokineospora</taxon>
    </lineage>
</organism>
<evidence type="ECO:0000313" key="3">
    <source>
        <dbReference type="Proteomes" id="UP001165042"/>
    </source>
</evidence>
<dbReference type="AlphaFoldDB" id="A0A9W6QVB2"/>
<dbReference type="EMBL" id="BSSD01000014">
    <property type="protein sequence ID" value="GLW95545.1"/>
    <property type="molecule type" value="Genomic_DNA"/>
</dbReference>
<comment type="caution">
    <text evidence="2">The sequence shown here is derived from an EMBL/GenBank/DDBJ whole genome shotgun (WGS) entry which is preliminary data.</text>
</comment>
<evidence type="ECO:0000256" key="1">
    <source>
        <dbReference type="SAM" id="MobiDB-lite"/>
    </source>
</evidence>